<organism evidence="1 2">
    <name type="scientific">Pusillimonas minor</name>
    <dbReference type="NCBI Taxonomy" id="2697024"/>
    <lineage>
        <taxon>Bacteria</taxon>
        <taxon>Pseudomonadati</taxon>
        <taxon>Pseudomonadota</taxon>
        <taxon>Betaproteobacteria</taxon>
        <taxon>Burkholderiales</taxon>
        <taxon>Alcaligenaceae</taxon>
        <taxon>Pusillimonas</taxon>
    </lineage>
</organism>
<dbReference type="AlphaFoldDB" id="A0A842HMG7"/>
<dbReference type="EMBL" id="JACJUU010000002">
    <property type="protein sequence ID" value="MBC2768922.1"/>
    <property type="molecule type" value="Genomic_DNA"/>
</dbReference>
<dbReference type="RefSeq" id="WP_185778737.1">
    <property type="nucleotide sequence ID" value="NZ_JACJUU010000002.1"/>
</dbReference>
<evidence type="ECO:0000313" key="1">
    <source>
        <dbReference type="EMBL" id="MBC2768922.1"/>
    </source>
</evidence>
<gene>
    <name evidence="1" type="ORF">GTU67_03215</name>
</gene>
<comment type="caution">
    <text evidence="1">The sequence shown here is derived from an EMBL/GenBank/DDBJ whole genome shotgun (WGS) entry which is preliminary data.</text>
</comment>
<proteinExistence type="predicted"/>
<name>A0A842HMG7_9BURK</name>
<keyword evidence="2" id="KW-1185">Reference proteome</keyword>
<sequence>MPYFRQFNQFHPFTGTVPLVPFFALRDIAERARTLLHGASIEQIIQLAESIEWMINSGLSRAHEDALSEGESPVTRGMHSDAKWLSEFISAYDVQPPTGKAFPNQHHAIAVLALWQVVDALLSIQPDLDVIGHHVKDVSESASVERQLMYAGKYVIDAMEAICVAEKLFEQHNNNRLSVILIPSAEDELKTAVKTRISLQAQAAAIEKHKTNHAARVRAIELYTSRNYSSVEAAAQAIAAQVFMAPRTVAKWIYDERKGRTTSLTAMPA</sequence>
<accession>A0A842HMG7</accession>
<protein>
    <submittedName>
        <fullName evidence="1">Uncharacterized protein</fullName>
    </submittedName>
</protein>
<reference evidence="1 2" key="1">
    <citation type="submission" date="2020-08" db="EMBL/GenBank/DDBJ databases">
        <title>Paraeoetvoesia sp. YC-7-48 draft genome sequence.</title>
        <authorList>
            <person name="Yao L."/>
        </authorList>
    </citation>
    <scope>NUCLEOTIDE SEQUENCE [LARGE SCALE GENOMIC DNA]</scope>
    <source>
        <strain evidence="2">YC-7-48</strain>
    </source>
</reference>
<dbReference type="Proteomes" id="UP000545386">
    <property type="component" value="Unassembled WGS sequence"/>
</dbReference>
<evidence type="ECO:0000313" key="2">
    <source>
        <dbReference type="Proteomes" id="UP000545386"/>
    </source>
</evidence>